<dbReference type="InterPro" id="IPR001845">
    <property type="entry name" value="HTH_ArsR_DNA-bd_dom"/>
</dbReference>
<evidence type="ECO:0000313" key="6">
    <source>
        <dbReference type="Proteomes" id="UP000321412"/>
    </source>
</evidence>
<dbReference type="Proteomes" id="UP000321412">
    <property type="component" value="Unassembled WGS sequence"/>
</dbReference>
<evidence type="ECO:0000313" key="5">
    <source>
        <dbReference type="EMBL" id="TXD37124.1"/>
    </source>
</evidence>
<reference evidence="5 6" key="1">
    <citation type="submission" date="2019-08" db="EMBL/GenBank/DDBJ databases">
        <title>Bradymonadales sp. TMQ4.</title>
        <authorList>
            <person name="Liang Q."/>
        </authorList>
    </citation>
    <scope>NUCLEOTIDE SEQUENCE [LARGE SCALE GENOMIC DNA]</scope>
    <source>
        <strain evidence="5 6">TMQ4</strain>
    </source>
</reference>
<proteinExistence type="predicted"/>
<keyword evidence="1" id="KW-0805">Transcription regulation</keyword>
<feature type="region of interest" description="Disordered" evidence="3">
    <location>
        <begin position="1"/>
        <end position="26"/>
    </location>
</feature>
<protein>
    <submittedName>
        <fullName evidence="5">DeoR family transcriptional regulator</fullName>
    </submittedName>
</protein>
<feature type="domain" description="HTH arsR-type" evidence="4">
    <location>
        <begin position="34"/>
        <end position="116"/>
    </location>
</feature>
<evidence type="ECO:0000256" key="1">
    <source>
        <dbReference type="ARBA" id="ARBA00023015"/>
    </source>
</evidence>
<keyword evidence="6" id="KW-1185">Reference proteome</keyword>
<name>A0A5C6X760_9DELT</name>
<gene>
    <name evidence="5" type="ORF">FRC98_10335</name>
</gene>
<dbReference type="SUPFAM" id="SSF46785">
    <property type="entry name" value="Winged helix' DNA-binding domain"/>
    <property type="match status" value="1"/>
</dbReference>
<comment type="caution">
    <text evidence="5">The sequence shown here is derived from an EMBL/GenBank/DDBJ whole genome shotgun (WGS) entry which is preliminary data.</text>
</comment>
<dbReference type="Pfam" id="PF08220">
    <property type="entry name" value="HTH_DeoR"/>
    <property type="match status" value="1"/>
</dbReference>
<dbReference type="OrthoDB" id="155998at2"/>
<dbReference type="InterPro" id="IPR036390">
    <property type="entry name" value="WH_DNA-bd_sf"/>
</dbReference>
<evidence type="ECO:0000256" key="2">
    <source>
        <dbReference type="ARBA" id="ARBA00023163"/>
    </source>
</evidence>
<evidence type="ECO:0000259" key="4">
    <source>
        <dbReference type="SMART" id="SM00418"/>
    </source>
</evidence>
<organism evidence="5 6">
    <name type="scientific">Lujinxingia vulgaris</name>
    <dbReference type="NCBI Taxonomy" id="2600176"/>
    <lineage>
        <taxon>Bacteria</taxon>
        <taxon>Deltaproteobacteria</taxon>
        <taxon>Bradymonadales</taxon>
        <taxon>Lujinxingiaceae</taxon>
        <taxon>Lujinxingia</taxon>
    </lineage>
</organism>
<evidence type="ECO:0000256" key="3">
    <source>
        <dbReference type="SAM" id="MobiDB-lite"/>
    </source>
</evidence>
<dbReference type="EMBL" id="VOSM01000004">
    <property type="protein sequence ID" value="TXD37124.1"/>
    <property type="molecule type" value="Genomic_DNA"/>
</dbReference>
<dbReference type="InterPro" id="IPR036388">
    <property type="entry name" value="WH-like_DNA-bd_sf"/>
</dbReference>
<accession>A0A5C6X760</accession>
<dbReference type="AlphaFoldDB" id="A0A5C6X760"/>
<sequence length="255" mass="28826">MGSRQTCPAQHVPRTPKNAPHCPPGLEKTVTTPDLLNLLSSSRLQIVEFIKRQGTVTVEETAAALGFGETTVRQHFDHLQKKELLTRQSVPDGPGRPTLRYRLTPAGQQLFPSQDAALFGKMLDFLVLQGYPALIDDFFRQMWRERREELSERLEEAGANTLEERLEVVEAFLAEQGFVPEVTVEEDVVTIRECNCPFSEAVRATRLPCRLEAQFLEQALQRDLKRVGYMPEGHPACVYEFQAASSEDDEDLNQV</sequence>
<dbReference type="InterPro" id="IPR001034">
    <property type="entry name" value="DeoR_HTH"/>
</dbReference>
<dbReference type="GO" id="GO:0003700">
    <property type="term" value="F:DNA-binding transcription factor activity"/>
    <property type="evidence" value="ECO:0007669"/>
    <property type="project" value="InterPro"/>
</dbReference>
<dbReference type="Gene3D" id="1.10.10.10">
    <property type="entry name" value="Winged helix-like DNA-binding domain superfamily/Winged helix DNA-binding domain"/>
    <property type="match status" value="1"/>
</dbReference>
<keyword evidence="2" id="KW-0804">Transcription</keyword>
<dbReference type="SMART" id="SM00418">
    <property type="entry name" value="HTH_ARSR"/>
    <property type="match status" value="1"/>
</dbReference>